<evidence type="ECO:0000313" key="1">
    <source>
        <dbReference type="EMBL" id="CAK9085586.1"/>
    </source>
</evidence>
<evidence type="ECO:0000313" key="2">
    <source>
        <dbReference type="Proteomes" id="UP001642484"/>
    </source>
</evidence>
<keyword evidence="2" id="KW-1185">Reference proteome</keyword>
<protein>
    <submittedName>
        <fullName evidence="1">Uncharacterized protein</fullName>
    </submittedName>
</protein>
<reference evidence="1 2" key="1">
    <citation type="submission" date="2024-02" db="EMBL/GenBank/DDBJ databases">
        <authorList>
            <person name="Chen Y."/>
            <person name="Shah S."/>
            <person name="Dougan E. K."/>
            <person name="Thang M."/>
            <person name="Chan C."/>
        </authorList>
    </citation>
    <scope>NUCLEOTIDE SEQUENCE [LARGE SCALE GENOMIC DNA]</scope>
</reference>
<gene>
    <name evidence="1" type="ORF">CCMP2556_LOCUS41548</name>
</gene>
<name>A0ABP0QEY8_9DINO</name>
<sequence length="230" mass="25455">MAPHLVSEKVTNGLRGERRRIEDKCDMKGLTTTMVTITMQPPPASKRVPMVFYGWLCFEEHTSNDNIFMNCSLMADRCARSTLPWAPESNYIVPVAEKDSLPTAAEGSRSFSDVQESAQLLSGKEFPTAILKALLAKAKLPSGLLGIVNTTPYDCCLESVALEWNSHTPAQRMRTLSMADSKSSTTVDYCQKVMAMRLMEDWCYHGGVSTSQTLAFQSKQCCLGIVHCPM</sequence>
<accession>A0ABP0QEY8</accession>
<dbReference type="EMBL" id="CAXAMN010024317">
    <property type="protein sequence ID" value="CAK9085586.1"/>
    <property type="molecule type" value="Genomic_DNA"/>
</dbReference>
<comment type="caution">
    <text evidence="1">The sequence shown here is derived from an EMBL/GenBank/DDBJ whole genome shotgun (WGS) entry which is preliminary data.</text>
</comment>
<proteinExistence type="predicted"/>
<organism evidence="1 2">
    <name type="scientific">Durusdinium trenchii</name>
    <dbReference type="NCBI Taxonomy" id="1381693"/>
    <lineage>
        <taxon>Eukaryota</taxon>
        <taxon>Sar</taxon>
        <taxon>Alveolata</taxon>
        <taxon>Dinophyceae</taxon>
        <taxon>Suessiales</taxon>
        <taxon>Symbiodiniaceae</taxon>
        <taxon>Durusdinium</taxon>
    </lineage>
</organism>
<dbReference type="Proteomes" id="UP001642484">
    <property type="component" value="Unassembled WGS sequence"/>
</dbReference>